<dbReference type="Gene3D" id="2.30.42.10">
    <property type="match status" value="1"/>
</dbReference>
<evidence type="ECO:0000259" key="1">
    <source>
        <dbReference type="PROSITE" id="PS50106"/>
    </source>
</evidence>
<dbReference type="AlphaFoldDB" id="A0ABD2Q1T6"/>
<dbReference type="EMBL" id="JBJKFK010001343">
    <property type="protein sequence ID" value="KAL3313333.1"/>
    <property type="molecule type" value="Genomic_DNA"/>
</dbReference>
<feature type="domain" description="PDZ" evidence="1">
    <location>
        <begin position="1"/>
        <end position="81"/>
    </location>
</feature>
<organism evidence="2 3">
    <name type="scientific">Cichlidogyrus casuarinus</name>
    <dbReference type="NCBI Taxonomy" id="1844966"/>
    <lineage>
        <taxon>Eukaryota</taxon>
        <taxon>Metazoa</taxon>
        <taxon>Spiralia</taxon>
        <taxon>Lophotrochozoa</taxon>
        <taxon>Platyhelminthes</taxon>
        <taxon>Monogenea</taxon>
        <taxon>Monopisthocotylea</taxon>
        <taxon>Dactylogyridea</taxon>
        <taxon>Ancyrocephalidae</taxon>
        <taxon>Cichlidogyrus</taxon>
    </lineage>
</organism>
<dbReference type="SMART" id="SM00228">
    <property type="entry name" value="PDZ"/>
    <property type="match status" value="1"/>
</dbReference>
<proteinExistence type="predicted"/>
<dbReference type="CDD" id="cd00136">
    <property type="entry name" value="PDZ_canonical"/>
    <property type="match status" value="1"/>
</dbReference>
<dbReference type="InterPro" id="IPR036034">
    <property type="entry name" value="PDZ_sf"/>
</dbReference>
<dbReference type="PROSITE" id="PS50106">
    <property type="entry name" value="PDZ"/>
    <property type="match status" value="1"/>
</dbReference>
<evidence type="ECO:0000313" key="3">
    <source>
        <dbReference type="Proteomes" id="UP001626550"/>
    </source>
</evidence>
<name>A0ABD2Q1T6_9PLAT</name>
<dbReference type="InterPro" id="IPR001478">
    <property type="entry name" value="PDZ"/>
</dbReference>
<dbReference type="Proteomes" id="UP001626550">
    <property type="component" value="Unassembled WGS sequence"/>
</dbReference>
<accession>A0ABD2Q1T6</accession>
<dbReference type="SUPFAM" id="SSF50156">
    <property type="entry name" value="PDZ domain-like"/>
    <property type="match status" value="1"/>
</dbReference>
<protein>
    <recommendedName>
        <fullName evidence="1">PDZ domain-containing protein</fullName>
    </recommendedName>
</protein>
<keyword evidence="3" id="KW-1185">Reference proteome</keyword>
<comment type="caution">
    <text evidence="2">The sequence shown here is derived from an EMBL/GenBank/DDBJ whole genome shotgun (WGS) entry which is preliminary data.</text>
</comment>
<dbReference type="Pfam" id="PF00595">
    <property type="entry name" value="PDZ"/>
    <property type="match status" value="1"/>
</dbReference>
<evidence type="ECO:0000313" key="2">
    <source>
        <dbReference type="EMBL" id="KAL3313333.1"/>
    </source>
</evidence>
<sequence>MNRCSGISVQNPVFKFDHEILQFLVKELLPGGAADRSGVVCSGDEIISINGTDLAECTYEEAVIRIDNSLSKLVLGLRRTSSIMTNRRHVEEKDSSFTQPGTAENQLVRLRRDKNTAGFGFIIASSIPHASKALQQRDTLTRKEFIRKPILPMNIFVALFPKSNACKQLSGNMCEL</sequence>
<gene>
    <name evidence="2" type="ORF">Ciccas_008061</name>
</gene>
<reference evidence="2 3" key="1">
    <citation type="submission" date="2024-11" db="EMBL/GenBank/DDBJ databases">
        <title>Adaptive evolution of stress response genes in parasites aligns with host niche diversity.</title>
        <authorList>
            <person name="Hahn C."/>
            <person name="Resl P."/>
        </authorList>
    </citation>
    <scope>NUCLEOTIDE SEQUENCE [LARGE SCALE GENOMIC DNA]</scope>
    <source>
        <strain evidence="2">EGGRZ-B1_66</strain>
        <tissue evidence="2">Body</tissue>
    </source>
</reference>